<name>A0A2S6F7N6_LEGPN</name>
<gene>
    <name evidence="1" type="ORF">C3928_01600</name>
</gene>
<proteinExistence type="predicted"/>
<dbReference type="InterPro" id="IPR036188">
    <property type="entry name" value="FAD/NAD-bd_sf"/>
</dbReference>
<dbReference type="AlphaFoldDB" id="A0A2S6F7N6"/>
<dbReference type="PANTHER" id="PTHR42923">
    <property type="entry name" value="PROTOPORPHYRINOGEN OXIDASE"/>
    <property type="match status" value="1"/>
</dbReference>
<dbReference type="RefSeq" id="WP_027227978.1">
    <property type="nucleotide sequence ID" value="NZ_CP017601.1"/>
</dbReference>
<dbReference type="Pfam" id="PF01593">
    <property type="entry name" value="Amino_oxidase"/>
    <property type="match status" value="1"/>
</dbReference>
<dbReference type="InterPro" id="IPR050464">
    <property type="entry name" value="Zeta_carotene_desat/Oxidored"/>
</dbReference>
<evidence type="ECO:0000313" key="1">
    <source>
        <dbReference type="EMBL" id="PPK33454.1"/>
    </source>
</evidence>
<accession>A0A2S6F7N6</accession>
<dbReference type="GO" id="GO:0016491">
    <property type="term" value="F:oxidoreductase activity"/>
    <property type="evidence" value="ECO:0007669"/>
    <property type="project" value="InterPro"/>
</dbReference>
<sequence length="498" mass="55898">MTKKVTNIAVIGGGTGITTAWALENQQKFHVTVFEENDRLGGHIHSIKINNVILEGGAEFIGPPTLYPNVHRLFQYLGVALDQFELNMDFDDLKQKDHIVLPPLYHTSSGKSEDTSSILYTLSCGLFGKRRKQNETRVSVDTLLTEMYNLLEMNHLIMDARNKLLHPDNLITLEQFIKEFKEKCVHALSPIDKFAEEFLYPLIASGWGVSIETIKTFGAHYAMNYLAAGMNWFDAPEGLSSYIDRMVAQCNNTQFNANTAIKKLIPITVDGQIKYQLLKKDGTFVCDATGSRIIYDDVVISTPAYVTSELLSGIESNTIKVLREKLANVTYYDTTVVFHQDPEYLSPYRTVVHSRFDGVQSANTMCKPWKFNKEETPIMKTWVLPGQAMPKNVLREVHYKHPVMDKNYYEAQQALHAAQGEAGLWHGGILAGFNDSHESGITAALQVAAQLNHREHCLNKNERLALFPNLVDSVLSPKLSMGRVVEVEGVVSSSMSYT</sequence>
<dbReference type="Gene3D" id="3.50.50.60">
    <property type="entry name" value="FAD/NAD(P)-binding domain"/>
    <property type="match status" value="1"/>
</dbReference>
<dbReference type="InterPro" id="IPR002937">
    <property type="entry name" value="Amino_oxidase"/>
</dbReference>
<reference evidence="1 2" key="1">
    <citation type="submission" date="2018-02" db="EMBL/GenBank/DDBJ databases">
        <title>Draft genome sequences of four Legionella pneumophila clinical strains isolated in Ontario.</title>
        <authorList>
            <person name="Fortuna A."/>
            <person name="Ramnarine R."/>
            <person name="Li A."/>
            <person name="Frantz C."/>
            <person name="Mallo G."/>
        </authorList>
    </citation>
    <scope>NUCLEOTIDE SEQUENCE [LARGE SCALE GENOMIC DNA]</scope>
    <source>
        <strain evidence="1 2">LG61</strain>
    </source>
</reference>
<comment type="caution">
    <text evidence="1">The sequence shown here is derived from an EMBL/GenBank/DDBJ whole genome shotgun (WGS) entry which is preliminary data.</text>
</comment>
<dbReference type="EMBL" id="PQWY01000002">
    <property type="protein sequence ID" value="PPK33454.1"/>
    <property type="molecule type" value="Genomic_DNA"/>
</dbReference>
<protein>
    <submittedName>
        <fullName evidence="1">Amine oxidase</fullName>
    </submittedName>
</protein>
<dbReference type="PANTHER" id="PTHR42923:SF20">
    <property type="entry name" value="FLAVIN-CONTAINING AMINE OXIDASEDEHYDROGENASE"/>
    <property type="match status" value="1"/>
</dbReference>
<organism evidence="1 2">
    <name type="scientific">Legionella pneumophila</name>
    <dbReference type="NCBI Taxonomy" id="446"/>
    <lineage>
        <taxon>Bacteria</taxon>
        <taxon>Pseudomonadati</taxon>
        <taxon>Pseudomonadota</taxon>
        <taxon>Gammaproteobacteria</taxon>
        <taxon>Legionellales</taxon>
        <taxon>Legionellaceae</taxon>
        <taxon>Legionella</taxon>
    </lineage>
</organism>
<evidence type="ECO:0000313" key="2">
    <source>
        <dbReference type="Proteomes" id="UP000239239"/>
    </source>
</evidence>
<dbReference type="SUPFAM" id="SSF51905">
    <property type="entry name" value="FAD/NAD(P)-binding domain"/>
    <property type="match status" value="1"/>
</dbReference>
<dbReference type="Proteomes" id="UP000239239">
    <property type="component" value="Unassembled WGS sequence"/>
</dbReference>
<dbReference type="OrthoDB" id="20837at2"/>